<comment type="caution">
    <text evidence="1">The sequence shown here is derived from an EMBL/GenBank/DDBJ whole genome shotgun (WGS) entry which is preliminary data.</text>
</comment>
<accession>A0ABT4VRP5</accession>
<name>A0ABT4VRP5_9HYPH</name>
<protein>
    <submittedName>
        <fullName evidence="1">Uncharacterized protein</fullName>
    </submittedName>
</protein>
<reference evidence="1" key="1">
    <citation type="submission" date="2022-11" db="EMBL/GenBank/DDBJ databases">
        <title>Hoeflea poritis sp. nov., isolated from scleractinian coral Porites lutea.</title>
        <authorList>
            <person name="Zhang G."/>
            <person name="Wei Q."/>
            <person name="Cai L."/>
        </authorList>
    </citation>
    <scope>NUCLEOTIDE SEQUENCE</scope>
    <source>
        <strain evidence="1">E7-10</strain>
    </source>
</reference>
<dbReference type="EMBL" id="JAPJZH010000012">
    <property type="protein sequence ID" value="MDA4847382.1"/>
    <property type="molecule type" value="Genomic_DNA"/>
</dbReference>
<evidence type="ECO:0000313" key="1">
    <source>
        <dbReference type="EMBL" id="MDA4847382.1"/>
    </source>
</evidence>
<proteinExistence type="predicted"/>
<keyword evidence="2" id="KW-1185">Reference proteome</keyword>
<evidence type="ECO:0000313" key="2">
    <source>
        <dbReference type="Proteomes" id="UP001148313"/>
    </source>
</evidence>
<dbReference type="Pfam" id="PF20343">
    <property type="entry name" value="DUF6638"/>
    <property type="match status" value="1"/>
</dbReference>
<dbReference type="RefSeq" id="WP_271091200.1">
    <property type="nucleotide sequence ID" value="NZ_JAPJZH010000012.1"/>
</dbReference>
<gene>
    <name evidence="1" type="ORF">OOZ53_18620</name>
</gene>
<dbReference type="InterPro" id="IPR046578">
    <property type="entry name" value="DUF6638"/>
</dbReference>
<sequence length="433" mass="50029">MELLAEHDLIFGQLLDVTEPHLIERYNRALEAFGLPRTALDRFRIDMTGFSPEIAEELDDPQYLDPNAVNRRFIILSPAQEGLPVVHTSFSNTGSLMHAFFDANRRAIHAVTIRDVLYGEIEEDVVRVADIEDLLSIQEVTFNVLSADDMLGKAEELRKLSDRLIGVPGAWRDDAMIERMVELVQQTGDIRKNALVPDQVVFRHDAFWSGHFGGIFVFIDDRTTTVICDPKAPGFRRSRPWQVSYIALDDHARILEFLQRTGRIDMPRASWIERSGYLDHRIDMVLSDLIRRFDPDAPFDRLDAIWLQTWIHRNARAVAEHGVYPFLQSAARRIAADGEFPLDEADAEHRFLLVRAKPDHEDCWLVSRLISTLVPEDFVSRFVFDKQGFYAAYETYGTDFRAHAVKTLVETYLRDKRAFRYRLYGFQEDRINA</sequence>
<dbReference type="Proteomes" id="UP001148313">
    <property type="component" value="Unassembled WGS sequence"/>
</dbReference>
<organism evidence="1 2">
    <name type="scientific">Hoeflea poritis</name>
    <dbReference type="NCBI Taxonomy" id="2993659"/>
    <lineage>
        <taxon>Bacteria</taxon>
        <taxon>Pseudomonadati</taxon>
        <taxon>Pseudomonadota</taxon>
        <taxon>Alphaproteobacteria</taxon>
        <taxon>Hyphomicrobiales</taxon>
        <taxon>Rhizobiaceae</taxon>
        <taxon>Hoeflea</taxon>
    </lineage>
</organism>